<reference evidence="10" key="1">
    <citation type="submission" date="2023-06" db="EMBL/GenBank/DDBJ databases">
        <title>Black Yeasts Isolated from many extreme environments.</title>
        <authorList>
            <person name="Coleine C."/>
            <person name="Stajich J.E."/>
            <person name="Selbmann L."/>
        </authorList>
    </citation>
    <scope>NUCLEOTIDE SEQUENCE</scope>
    <source>
        <strain evidence="10">CCFEE 5200</strain>
    </source>
</reference>
<dbReference type="GO" id="GO:0005789">
    <property type="term" value="C:endoplasmic reticulum membrane"/>
    <property type="evidence" value="ECO:0007669"/>
    <property type="project" value="UniProtKB-SubCell"/>
</dbReference>
<dbReference type="PANTHER" id="PTHR46426:SF1">
    <property type="entry name" value="PROTEIN DISULFIDE-ISOMERASE TMX3"/>
    <property type="match status" value="1"/>
</dbReference>
<dbReference type="PROSITE" id="PS00194">
    <property type="entry name" value="THIOREDOXIN_1"/>
    <property type="match status" value="1"/>
</dbReference>
<evidence type="ECO:0000259" key="9">
    <source>
        <dbReference type="PROSITE" id="PS51352"/>
    </source>
</evidence>
<keyword evidence="8" id="KW-0732">Signal</keyword>
<evidence type="ECO:0000256" key="7">
    <source>
        <dbReference type="SAM" id="Phobius"/>
    </source>
</evidence>
<accession>A0AAN6QRX6</accession>
<keyword evidence="3 7" id="KW-1133">Transmembrane helix</keyword>
<evidence type="ECO:0000256" key="1">
    <source>
        <dbReference type="ARBA" id="ARBA00004389"/>
    </source>
</evidence>
<proteinExistence type="predicted"/>
<dbReference type="PROSITE" id="PS51352">
    <property type="entry name" value="THIOREDOXIN_2"/>
    <property type="match status" value="2"/>
</dbReference>
<dbReference type="CDD" id="cd02961">
    <property type="entry name" value="PDI_a_family"/>
    <property type="match status" value="2"/>
</dbReference>
<dbReference type="EMBL" id="JAUJLE010000115">
    <property type="protein sequence ID" value="KAK0980733.1"/>
    <property type="molecule type" value="Genomic_DNA"/>
</dbReference>
<organism evidence="10 11">
    <name type="scientific">Friedmanniomyces endolithicus</name>
    <dbReference type="NCBI Taxonomy" id="329885"/>
    <lineage>
        <taxon>Eukaryota</taxon>
        <taxon>Fungi</taxon>
        <taxon>Dikarya</taxon>
        <taxon>Ascomycota</taxon>
        <taxon>Pezizomycotina</taxon>
        <taxon>Dothideomycetes</taxon>
        <taxon>Dothideomycetidae</taxon>
        <taxon>Mycosphaerellales</taxon>
        <taxon>Teratosphaeriaceae</taxon>
        <taxon>Friedmanniomyces</taxon>
    </lineage>
</organism>
<evidence type="ECO:0000256" key="8">
    <source>
        <dbReference type="SAM" id="SignalP"/>
    </source>
</evidence>
<comment type="caution">
    <text evidence="10">The sequence shown here is derived from an EMBL/GenBank/DDBJ whole genome shotgun (WGS) entry which is preliminary data.</text>
</comment>
<keyword evidence="11" id="KW-1185">Reference proteome</keyword>
<keyword evidence="2 7" id="KW-0812">Transmembrane</keyword>
<evidence type="ECO:0000256" key="3">
    <source>
        <dbReference type="ARBA" id="ARBA00022989"/>
    </source>
</evidence>
<keyword evidence="4 7" id="KW-0472">Membrane</keyword>
<sequence length="800" mass="89396">MRTTSLIRLLTLSLVSSTLAKEAPPLAGDVGLLKRQEAPAAGGAYEGHDDKTITNGGLQGTTFNGKNVPEGISLQSADFAETIKDGYWLVEFFSPQCHHCKAFAPTWQTLYEFYYTQDVLPQGSGSGEADSDLNSFTRYYNFRFAKIDCLANGDACAENAIGSFPTVVLFKDGEKVKNNVGARDIKAMSKWVEETLETIRPGSRPKGGPKLPKVGDHAVEKTLMPEQPPQPAMDAAATRTGSSSKTMVSATKVAELVPSIPNNKGKSKAFTAESFQRLVTTTHDPWFVKFYAPWCGHCQALAPNWQGMARQMRDQLNVGEVNCEVEKRLCKDVRVKSYPTLLFFRGGERIEYDGLRGLGDLIEFANKAVAVAEPLMDVTAAKFAELEKKEEVLFLFFYDHATTSEDFAALDRLVMSLIGHAKLVKTNDTELCERYKISTWPRLLVSRDGKPTYYTGLSPRDMRDFRRVLNWMQTVWLPIVPELTASNAQEVMNGKLVVLGIISRERPEEFVIAKREIKNAALEWIDKQTQAFQLERQELRDSKQLRIEEAEDRNDQRALRAAKSIRINMDDIERKEVGFAWVDGVFWERWLRTTFGTSVLTDNERVVMYDYDNHRYWDNTMTGNPIVPSRTSILETLPRVVSSPPKISPKRTTTVLGHAWLVFRTQLFEHPLVSAAVAIGLLVGIVVMARRGGKHVGMDRLPSYFKVGEKGGVNDGLLGGSSGGGSGQVLVVSAPRRHADRSLDYFGSRYDYDHAETMDISLHDIDTVHQADDVNIATWLRAFRNQLAANANSQVMKGIK</sequence>
<protein>
    <recommendedName>
        <fullName evidence="9">Thioredoxin domain-containing protein</fullName>
    </recommendedName>
</protein>
<feature type="domain" description="Thioredoxin" evidence="9">
    <location>
        <begin position="54"/>
        <end position="197"/>
    </location>
</feature>
<dbReference type="Pfam" id="PF00085">
    <property type="entry name" value="Thioredoxin"/>
    <property type="match status" value="3"/>
</dbReference>
<dbReference type="Gene3D" id="3.40.30.10">
    <property type="entry name" value="Glutaredoxin"/>
    <property type="match status" value="3"/>
</dbReference>
<evidence type="ECO:0000256" key="6">
    <source>
        <dbReference type="SAM" id="MobiDB-lite"/>
    </source>
</evidence>
<dbReference type="SUPFAM" id="SSF52833">
    <property type="entry name" value="Thioredoxin-like"/>
    <property type="match status" value="3"/>
</dbReference>
<gene>
    <name evidence="10" type="ORF">LTR91_012124</name>
</gene>
<feature type="region of interest" description="Disordered" evidence="6">
    <location>
        <begin position="224"/>
        <end position="244"/>
    </location>
</feature>
<feature type="transmembrane region" description="Helical" evidence="7">
    <location>
        <begin position="672"/>
        <end position="690"/>
    </location>
</feature>
<evidence type="ECO:0000313" key="10">
    <source>
        <dbReference type="EMBL" id="KAK0980733.1"/>
    </source>
</evidence>
<evidence type="ECO:0000256" key="2">
    <source>
        <dbReference type="ARBA" id="ARBA00022692"/>
    </source>
</evidence>
<dbReference type="Proteomes" id="UP001175353">
    <property type="component" value="Unassembled WGS sequence"/>
</dbReference>
<evidence type="ECO:0000256" key="5">
    <source>
        <dbReference type="ARBA" id="ARBA00045246"/>
    </source>
</evidence>
<dbReference type="InterPro" id="IPR036249">
    <property type="entry name" value="Thioredoxin-like_sf"/>
</dbReference>
<feature type="signal peptide" evidence="8">
    <location>
        <begin position="1"/>
        <end position="20"/>
    </location>
</feature>
<feature type="domain" description="Thioredoxin" evidence="9">
    <location>
        <begin position="224"/>
        <end position="474"/>
    </location>
</feature>
<name>A0AAN6QRX6_9PEZI</name>
<dbReference type="InterPro" id="IPR013766">
    <property type="entry name" value="Thioredoxin_domain"/>
</dbReference>
<feature type="chain" id="PRO_5042964482" description="Thioredoxin domain-containing protein" evidence="8">
    <location>
        <begin position="21"/>
        <end position="800"/>
    </location>
</feature>
<comment type="subcellular location">
    <subcellularLocation>
        <location evidence="1">Endoplasmic reticulum membrane</location>
        <topology evidence="1">Single-pass membrane protein</topology>
    </subcellularLocation>
</comment>
<comment type="function">
    <text evidence="5">Probable disulfide isomerase, which participates in the folding of proteins containing disulfide bonds. May act as a dithiol oxidase. Acts as a regulator of endoplasmic reticulum-mitochondria contact sites via its ability to regulate redox signals.</text>
</comment>
<dbReference type="InterPro" id="IPR017937">
    <property type="entry name" value="Thioredoxin_CS"/>
</dbReference>
<dbReference type="PRINTS" id="PR00421">
    <property type="entry name" value="THIOREDOXIN"/>
</dbReference>
<evidence type="ECO:0000313" key="11">
    <source>
        <dbReference type="Proteomes" id="UP001175353"/>
    </source>
</evidence>
<dbReference type="AlphaFoldDB" id="A0AAN6QRX6"/>
<evidence type="ECO:0000256" key="4">
    <source>
        <dbReference type="ARBA" id="ARBA00023136"/>
    </source>
</evidence>
<dbReference type="InterPro" id="IPR052250">
    <property type="entry name" value="PDI_TMX3"/>
</dbReference>
<dbReference type="PANTHER" id="PTHR46426">
    <property type="entry name" value="PROTEIN DISULFIDE-ISOMERASE TMX3"/>
    <property type="match status" value="1"/>
</dbReference>